<name>B4W3E7_9CYAN</name>
<dbReference type="HOGENOM" id="CLU_3326807_0_0_3"/>
<sequence>MCAKASKQVHQFKAFCSKTKFGGLFLHKSDNFTIHHLD</sequence>
<evidence type="ECO:0000313" key="2">
    <source>
        <dbReference type="Proteomes" id="UP000003835"/>
    </source>
</evidence>
<proteinExistence type="predicted"/>
<reference evidence="1 2" key="1">
    <citation type="submission" date="2008-07" db="EMBL/GenBank/DDBJ databases">
        <authorList>
            <person name="Tandeau de Marsac N."/>
            <person name="Ferriera S."/>
            <person name="Johnson J."/>
            <person name="Kravitz S."/>
            <person name="Beeson K."/>
            <person name="Sutton G."/>
            <person name="Rogers Y.-H."/>
            <person name="Friedman R."/>
            <person name="Frazier M."/>
            <person name="Venter J.C."/>
        </authorList>
    </citation>
    <scope>NUCLEOTIDE SEQUENCE [LARGE SCALE GENOMIC DNA]</scope>
    <source>
        <strain evidence="1 2">PCC 7420</strain>
    </source>
</reference>
<accession>B4W3E7</accession>
<dbReference type="AlphaFoldDB" id="B4W3E7"/>
<evidence type="ECO:0000313" key="1">
    <source>
        <dbReference type="EMBL" id="EDX71283.1"/>
    </source>
</evidence>
<organism evidence="1 2">
    <name type="scientific">Coleofasciculus chthonoplastes PCC 7420</name>
    <dbReference type="NCBI Taxonomy" id="118168"/>
    <lineage>
        <taxon>Bacteria</taxon>
        <taxon>Bacillati</taxon>
        <taxon>Cyanobacteriota</taxon>
        <taxon>Cyanophyceae</taxon>
        <taxon>Coleofasciculales</taxon>
        <taxon>Coleofasciculaceae</taxon>
        <taxon>Coleofasciculus</taxon>
    </lineage>
</organism>
<protein>
    <submittedName>
        <fullName evidence="1">Uncharacterized protein</fullName>
    </submittedName>
</protein>
<dbReference type="Proteomes" id="UP000003835">
    <property type="component" value="Unassembled WGS sequence"/>
</dbReference>
<dbReference type="EMBL" id="DS989874">
    <property type="protein sequence ID" value="EDX71283.1"/>
    <property type="molecule type" value="Genomic_DNA"/>
</dbReference>
<gene>
    <name evidence="1" type="ORF">MC7420_3398</name>
</gene>
<keyword evidence="2" id="KW-1185">Reference proteome</keyword>